<protein>
    <recommendedName>
        <fullName evidence="4">Lipopolysaccharide biosynthesis protein</fullName>
    </recommendedName>
</protein>
<evidence type="ECO:0008006" key="4">
    <source>
        <dbReference type="Google" id="ProtNLM"/>
    </source>
</evidence>
<evidence type="ECO:0000256" key="1">
    <source>
        <dbReference type="SAM" id="Phobius"/>
    </source>
</evidence>
<organism evidence="2 3">
    <name type="scientific">Luteolibacter rhizosphaerae</name>
    <dbReference type="NCBI Taxonomy" id="2989719"/>
    <lineage>
        <taxon>Bacteria</taxon>
        <taxon>Pseudomonadati</taxon>
        <taxon>Verrucomicrobiota</taxon>
        <taxon>Verrucomicrobiia</taxon>
        <taxon>Verrucomicrobiales</taxon>
        <taxon>Verrucomicrobiaceae</taxon>
        <taxon>Luteolibacter</taxon>
    </lineage>
</organism>
<gene>
    <name evidence="2" type="ORF">OJ996_00965</name>
</gene>
<reference evidence="2" key="1">
    <citation type="submission" date="2022-10" db="EMBL/GenBank/DDBJ databases">
        <title>Luteolibacter sp. GHJ8, whole genome shotgun sequencing project.</title>
        <authorList>
            <person name="Zhao G."/>
            <person name="Shen L."/>
        </authorList>
    </citation>
    <scope>NUCLEOTIDE SEQUENCE</scope>
    <source>
        <strain evidence="2">GHJ8</strain>
    </source>
</reference>
<keyword evidence="1" id="KW-1133">Transmembrane helix</keyword>
<keyword evidence="1" id="KW-0472">Membrane</keyword>
<feature type="transmembrane region" description="Helical" evidence="1">
    <location>
        <begin position="146"/>
        <end position="168"/>
    </location>
</feature>
<proteinExistence type="predicted"/>
<keyword evidence="1" id="KW-0812">Transmembrane</keyword>
<evidence type="ECO:0000313" key="3">
    <source>
        <dbReference type="Proteomes" id="UP001165653"/>
    </source>
</evidence>
<keyword evidence="3" id="KW-1185">Reference proteome</keyword>
<name>A0ABT3FXG6_9BACT</name>
<dbReference type="RefSeq" id="WP_264510226.1">
    <property type="nucleotide sequence ID" value="NZ_JAPDDR010000001.1"/>
</dbReference>
<sequence>MALSILTVLPFALWGLGSGIVWAVPATYRSTALLRAGEGPVASESLKSPAVMEQAVRNLAGQRGTRDPMATYSLWSSVTVTPQAGPELVKLEARSGDAEEARRMVLAVAHAWRSTYEAGASGQAPALVYVDPPETTPQRVPDETRMALGLAGSASVCLLLCIPMLLFVERRVPVKASREALAQGALPA</sequence>
<evidence type="ECO:0000313" key="2">
    <source>
        <dbReference type="EMBL" id="MCW1912122.1"/>
    </source>
</evidence>
<dbReference type="Proteomes" id="UP001165653">
    <property type="component" value="Unassembled WGS sequence"/>
</dbReference>
<comment type="caution">
    <text evidence="2">The sequence shown here is derived from an EMBL/GenBank/DDBJ whole genome shotgun (WGS) entry which is preliminary data.</text>
</comment>
<dbReference type="EMBL" id="JAPDDR010000001">
    <property type="protein sequence ID" value="MCW1912122.1"/>
    <property type="molecule type" value="Genomic_DNA"/>
</dbReference>
<accession>A0ABT3FXG6</accession>